<evidence type="ECO:0000313" key="2">
    <source>
        <dbReference type="Proteomes" id="UP000223976"/>
    </source>
</evidence>
<name>A0A142IIV7_9CAUD</name>
<accession>A0A142IIV7</accession>
<dbReference type="EMBL" id="KU726251">
    <property type="protein sequence ID" value="AMR59895.1"/>
    <property type="molecule type" value="Genomic_DNA"/>
</dbReference>
<evidence type="ECO:0000313" key="1">
    <source>
        <dbReference type="EMBL" id="AMR59895.1"/>
    </source>
</evidence>
<proteinExistence type="predicted"/>
<gene>
    <name evidence="1" type="ORF">SEGD1_248</name>
</gene>
<reference evidence="1 2" key="1">
    <citation type="submission" date="2016-02" db="EMBL/GenBank/DDBJ databases">
        <title>Complete genome sequence of a polyvalent bacteriophage, SEGD1, simultaneously inhibiting both Salmonella enterica and Escherichia coli O157:H7.</title>
        <authorList>
            <person name="Fan J."/>
            <person name="Ma J."/>
        </authorList>
    </citation>
    <scope>NUCLEOTIDE SEQUENCE [LARGE SCALE GENOMIC DNA]</scope>
</reference>
<dbReference type="Proteomes" id="UP000223976">
    <property type="component" value="Segment"/>
</dbReference>
<protein>
    <submittedName>
        <fullName evidence="1">Uncharacterized protein</fullName>
    </submittedName>
</protein>
<sequence>MINLYSLNAVTNAMKLAKQHQIRLEADVDSPVGLLTKATTQQSVFDTQITDEEFFQSLPDITALKTPQAGTGEASVIADTAAGPETLNVEDHEPTLFELKRMAIQRCQGMLDFARNVIQPFVQLVIQNNQGIENQAVSEEWALVPAGMDPALNSPVVQALIDSVENPLGNGTTHPAVKANVPADIELPETGSKAYDDLVKELLNALGWSINEAVRTMLEGNMLSPVSDQAPHNLKRNILFMLLSGYYLEMPWKDSGLNSGQWKAQMLPLHYSYIGWVYAYTQNIVTRIKTGNIVFGYDNVEKKVYICQEVMDDYLEKGGSVEALLGAIYQLDEGDTNVSTRVASLLEKQKDYIAAWSHRSAIQRAKLDSNWVTRNRQSLKQAFNVAIDATDPELFWRGEDGQVATPELIKRSTASFIDAFFTTDTTDITEFVIKVSATEVFGEYELSKLMLDIHRGMIANRQPDEVATDWMINYVLDWICGGVVISVPSKV</sequence>
<organism evidence="1 2">
    <name type="scientific">Enterobacteria phage SEGD1</name>
    <dbReference type="NCBI Taxonomy" id="1805456"/>
    <lineage>
        <taxon>Viruses</taxon>
        <taxon>Duplodnaviria</taxon>
        <taxon>Heunggongvirae</taxon>
        <taxon>Uroviricota</taxon>
        <taxon>Caudoviricetes</taxon>
        <taxon>Chimalliviridae</taxon>
        <taxon>Seoulvirus</taxon>
        <taxon>Seoulvirus SPN3US</taxon>
    </lineage>
</organism>